<proteinExistence type="predicted"/>
<organism evidence="1 2">
    <name type="scientific">Thlaspi arvense</name>
    <name type="common">Field penny-cress</name>
    <dbReference type="NCBI Taxonomy" id="13288"/>
    <lineage>
        <taxon>Eukaryota</taxon>
        <taxon>Viridiplantae</taxon>
        <taxon>Streptophyta</taxon>
        <taxon>Embryophyta</taxon>
        <taxon>Tracheophyta</taxon>
        <taxon>Spermatophyta</taxon>
        <taxon>Magnoliopsida</taxon>
        <taxon>eudicotyledons</taxon>
        <taxon>Gunneridae</taxon>
        <taxon>Pentapetalae</taxon>
        <taxon>rosids</taxon>
        <taxon>malvids</taxon>
        <taxon>Brassicales</taxon>
        <taxon>Brassicaceae</taxon>
        <taxon>Thlaspideae</taxon>
        <taxon>Thlaspi</taxon>
    </lineage>
</organism>
<evidence type="ECO:0000313" key="2">
    <source>
        <dbReference type="Proteomes" id="UP000836841"/>
    </source>
</evidence>
<dbReference type="Pfam" id="PF07207">
    <property type="entry name" value="Lir1"/>
    <property type="match status" value="1"/>
</dbReference>
<evidence type="ECO:0008006" key="3">
    <source>
        <dbReference type="Google" id="ProtNLM"/>
    </source>
</evidence>
<dbReference type="AlphaFoldDB" id="A0AAU9RM56"/>
<dbReference type="EMBL" id="OU466858">
    <property type="protein sequence ID" value="CAH2045333.1"/>
    <property type="molecule type" value="Genomic_DNA"/>
</dbReference>
<gene>
    <name evidence="1" type="ORF">TAV2_LOCUS7620</name>
</gene>
<dbReference type="GO" id="GO:0009507">
    <property type="term" value="C:chloroplast"/>
    <property type="evidence" value="ECO:0007669"/>
    <property type="project" value="InterPro"/>
</dbReference>
<dbReference type="PANTHER" id="PTHR36762">
    <property type="entry name" value="LIGHT-REGULATED PROTEIN 1, CHLOROPLASTIC"/>
    <property type="match status" value="1"/>
</dbReference>
<dbReference type="PANTHER" id="PTHR36762:SF2">
    <property type="entry name" value="LIGHT-REGULATED PROTEIN 1, CHLOROPLASTIC"/>
    <property type="match status" value="1"/>
</dbReference>
<dbReference type="Proteomes" id="UP000836841">
    <property type="component" value="Chromosome 2"/>
</dbReference>
<reference evidence="1 2" key="1">
    <citation type="submission" date="2022-03" db="EMBL/GenBank/DDBJ databases">
        <authorList>
            <person name="Nunn A."/>
            <person name="Chopra R."/>
            <person name="Nunn A."/>
            <person name="Contreras Garrido A."/>
        </authorList>
    </citation>
    <scope>NUCLEOTIDE SEQUENCE [LARGE SCALE GENOMIC DNA]</scope>
</reference>
<accession>A0AAU9RM56</accession>
<protein>
    <recommendedName>
        <fullName evidence="3">Light-regulated protein</fullName>
    </recommendedName>
</protein>
<dbReference type="InterPro" id="IPR009856">
    <property type="entry name" value="Lir1"/>
</dbReference>
<name>A0AAU9RM56_THLAR</name>
<sequence>MEGAMCIKPTILLPLPSTHSSPKLTLSLLQTITTTKASRLSSLRPNASSSSTSDPLTVDYDSLLSVFPAEACETISGYACSADIYPEVKLDTKPVSRPVASEPVDREYLEYNNPKTVFCAEACDDLGGEFCEPDYQKDVY</sequence>
<evidence type="ECO:0000313" key="1">
    <source>
        <dbReference type="EMBL" id="CAH2045333.1"/>
    </source>
</evidence>
<keyword evidence="2" id="KW-1185">Reference proteome</keyword>